<dbReference type="RefSeq" id="WP_032078023.1">
    <property type="nucleotide sequence ID" value="NZ_CP020953.1"/>
</dbReference>
<dbReference type="GO" id="GO:0006396">
    <property type="term" value="P:RNA processing"/>
    <property type="evidence" value="ECO:0007669"/>
    <property type="project" value="InterPro"/>
</dbReference>
<name>A0A2U8DPD4_9CLOT</name>
<keyword evidence="7 11" id="KW-0464">Manganese</keyword>
<dbReference type="EC" id="6.5.1.8" evidence="1"/>
<keyword evidence="6 10" id="KW-0342">GTP-binding</keyword>
<protein>
    <recommendedName>
        <fullName evidence="1">3'-phosphate/5'-hydroxy nucleic acid ligase</fullName>
        <ecNumber evidence="1">6.5.1.8</ecNumber>
    </recommendedName>
</protein>
<feature type="binding site" evidence="10">
    <location>
        <position position="247"/>
    </location>
    <ligand>
        <name>GMP</name>
        <dbReference type="ChEBI" id="CHEBI:58115"/>
    </ligand>
</feature>
<keyword evidence="4 10" id="KW-0547">Nucleotide-binding</keyword>
<evidence type="ECO:0000256" key="9">
    <source>
        <dbReference type="PIRSR" id="PIRSR601233-1"/>
    </source>
</evidence>
<proteinExistence type="predicted"/>
<dbReference type="GO" id="GO:0170057">
    <property type="term" value="F:RNA ligase (GTP) activity"/>
    <property type="evidence" value="ECO:0007669"/>
    <property type="project" value="UniProtKB-EC"/>
</dbReference>
<evidence type="ECO:0000256" key="10">
    <source>
        <dbReference type="PIRSR" id="PIRSR601233-2"/>
    </source>
</evidence>
<dbReference type="AlphaFoldDB" id="A0A2U8DPD4"/>
<dbReference type="InterPro" id="IPR001233">
    <property type="entry name" value="RtcB"/>
</dbReference>
<keyword evidence="5" id="KW-0692">RNA repair</keyword>
<dbReference type="OrthoDB" id="9802323at2"/>
<keyword evidence="2" id="KW-0436">Ligase</keyword>
<evidence type="ECO:0000256" key="3">
    <source>
        <dbReference type="ARBA" id="ARBA00022723"/>
    </source>
</evidence>
<dbReference type="InterPro" id="IPR036025">
    <property type="entry name" value="RtcB-like_sf"/>
</dbReference>
<feature type="active site" description="GMP-histidine intermediate" evidence="9">
    <location>
        <position position="265"/>
    </location>
</feature>
<dbReference type="InterPro" id="IPR017510">
    <property type="entry name" value="RtcB2"/>
</dbReference>
<accession>A0A2U8DPD4</accession>
<evidence type="ECO:0000256" key="8">
    <source>
        <dbReference type="ARBA" id="ARBA00047746"/>
    </source>
</evidence>
<evidence type="ECO:0000256" key="7">
    <source>
        <dbReference type="ARBA" id="ARBA00023211"/>
    </source>
</evidence>
<comment type="catalytic activity">
    <reaction evidence="8">
        <text>a 3'-end 3'-phospho-ribonucleotide-RNA + a 5'-end dephospho-ribonucleoside-RNA + GTP = a ribonucleotidyl-ribonucleotide-RNA + GMP + diphosphate</text>
        <dbReference type="Rhea" id="RHEA:68076"/>
        <dbReference type="Rhea" id="RHEA-COMP:10463"/>
        <dbReference type="Rhea" id="RHEA-COMP:13936"/>
        <dbReference type="Rhea" id="RHEA-COMP:17355"/>
        <dbReference type="ChEBI" id="CHEBI:33019"/>
        <dbReference type="ChEBI" id="CHEBI:37565"/>
        <dbReference type="ChEBI" id="CHEBI:58115"/>
        <dbReference type="ChEBI" id="CHEBI:83062"/>
        <dbReference type="ChEBI" id="CHEBI:138284"/>
        <dbReference type="ChEBI" id="CHEBI:173118"/>
        <dbReference type="EC" id="6.5.1.8"/>
    </reaction>
</comment>
<feature type="binding site" evidence="11">
    <location>
        <position position="140"/>
    </location>
    <ligand>
        <name>Mn(2+)</name>
        <dbReference type="ChEBI" id="CHEBI:29035"/>
        <label>2</label>
    </ligand>
</feature>
<keyword evidence="3 11" id="KW-0479">Metal-binding</keyword>
<keyword evidence="13" id="KW-1185">Reference proteome</keyword>
<dbReference type="GO" id="GO:0046872">
    <property type="term" value="F:metal ion binding"/>
    <property type="evidence" value="ECO:0007669"/>
    <property type="project" value="UniProtKB-KW"/>
</dbReference>
<reference evidence="13" key="1">
    <citation type="submission" date="2017-04" db="EMBL/GenBank/DDBJ databases">
        <authorList>
            <person name="Song Y."/>
            <person name="Cho B.-K."/>
        </authorList>
    </citation>
    <scope>NUCLEOTIDE SEQUENCE [LARGE SCALE GENOMIC DNA]</scope>
    <source>
        <strain evidence="13">SL1</strain>
    </source>
</reference>
<evidence type="ECO:0000313" key="12">
    <source>
        <dbReference type="EMBL" id="AWI04553.1"/>
    </source>
</evidence>
<dbReference type="NCBIfam" id="NF007153">
    <property type="entry name" value="PRK09588.1"/>
    <property type="match status" value="1"/>
</dbReference>
<comment type="cofactor">
    <cofactor evidence="11">
        <name>Mn(2+)</name>
        <dbReference type="ChEBI" id="CHEBI:29035"/>
    </cofactor>
    <text evidence="11">Binds 2 manganese ions per subunit.</text>
</comment>
<evidence type="ECO:0000313" key="13">
    <source>
        <dbReference type="Proteomes" id="UP000244910"/>
    </source>
</evidence>
<dbReference type="PANTHER" id="PTHR11118">
    <property type="entry name" value="RNA-SPLICING LIGASE RTCB HOMOLOG"/>
    <property type="match status" value="1"/>
</dbReference>
<dbReference type="EMBL" id="CP020953">
    <property type="protein sequence ID" value="AWI04553.1"/>
    <property type="molecule type" value="Genomic_DNA"/>
</dbReference>
<dbReference type="NCBIfam" id="TIGR03073">
    <property type="entry name" value="release_rtcB"/>
    <property type="match status" value="1"/>
</dbReference>
<feature type="binding site" evidence="10">
    <location>
        <begin position="108"/>
        <end position="112"/>
    </location>
    <ligand>
        <name>GMP</name>
        <dbReference type="ChEBI" id="CHEBI:58115"/>
    </ligand>
</feature>
<dbReference type="Gene3D" id="3.90.1860.10">
    <property type="entry name" value="tRNA-splicing ligase RtcB"/>
    <property type="match status" value="2"/>
</dbReference>
<feature type="binding site" evidence="11">
    <location>
        <position position="109"/>
    </location>
    <ligand>
        <name>Mn(2+)</name>
        <dbReference type="ChEBI" id="CHEBI:29035"/>
        <label>1</label>
    </ligand>
</feature>
<evidence type="ECO:0000256" key="11">
    <source>
        <dbReference type="PIRSR" id="PIRSR601233-3"/>
    </source>
</evidence>
<dbReference type="PANTHER" id="PTHR11118:SF1">
    <property type="entry name" value="RNA-SPLICING LIGASE RTCB HOMOLOG"/>
    <property type="match status" value="1"/>
</dbReference>
<evidence type="ECO:0000256" key="6">
    <source>
        <dbReference type="ARBA" id="ARBA00023134"/>
    </source>
</evidence>
<dbReference type="GO" id="GO:0042245">
    <property type="term" value="P:RNA repair"/>
    <property type="evidence" value="ECO:0007669"/>
    <property type="project" value="UniProtKB-KW"/>
</dbReference>
<dbReference type="SUPFAM" id="SSF103365">
    <property type="entry name" value="Hypothetical protein PH1602"/>
    <property type="match status" value="1"/>
</dbReference>
<gene>
    <name evidence="12" type="ORF">B9W14_08615</name>
</gene>
<dbReference type="KEGG" id="cdrk:B9W14_08615"/>
<feature type="binding site" evidence="10">
    <location>
        <position position="343"/>
    </location>
    <ligand>
        <name>GMP</name>
        <dbReference type="ChEBI" id="CHEBI:58115"/>
    </ligand>
</feature>
<dbReference type="Proteomes" id="UP000244910">
    <property type="component" value="Chromosome"/>
</dbReference>
<evidence type="ECO:0000256" key="4">
    <source>
        <dbReference type="ARBA" id="ARBA00022741"/>
    </source>
</evidence>
<feature type="binding site" evidence="10">
    <location>
        <begin position="265"/>
        <end position="268"/>
    </location>
    <ligand>
        <name>GMP</name>
        <dbReference type="ChEBI" id="CHEBI:58115"/>
    </ligand>
</feature>
<feature type="binding site" evidence="11">
    <location>
        <position position="213"/>
    </location>
    <ligand>
        <name>Mn(2+)</name>
        <dbReference type="ChEBI" id="CHEBI:29035"/>
        <label>2</label>
    </ligand>
</feature>
<sequence>MYKIIYTEKSWMESEGVEQVKKLSNLKGVILAVGYPDLHPGKTPVGAAFLTEGIIYPHLIGNDIGCSVSLFQTSIFEKKFKVDKAMKSLNNLEFEKDEFNIGTIGKGNHFAEFTAIDEILDKEEFNNLNLDKNKVHLLIHSGSRGLGEHILRKHIEKYSCQNGLVEGSEGFESYLKDYEKAILFAKKSRKLIAERLCDAINGSLESLVIEAVHNGIEFKDNYYVHRKGAAPSDNGYVVIAGSKGTNSYIVKPINESLYTGFSIAHGAGRKWQRNGCKERLLGKFSKKDVKNGNFSYNLVCKDKSLIYEEAPEAYKNIDRVIQDLIEFDLIKVIAKLKPIITYKD</sequence>
<dbReference type="GO" id="GO:0005525">
    <property type="term" value="F:GTP binding"/>
    <property type="evidence" value="ECO:0007669"/>
    <property type="project" value="UniProtKB-KW"/>
</dbReference>
<dbReference type="Pfam" id="PF01139">
    <property type="entry name" value="RtcB"/>
    <property type="match status" value="2"/>
</dbReference>
<evidence type="ECO:0000256" key="5">
    <source>
        <dbReference type="ARBA" id="ARBA00022800"/>
    </source>
</evidence>
<feature type="binding site" evidence="10">
    <location>
        <begin position="213"/>
        <end position="214"/>
    </location>
    <ligand>
        <name>GMP</name>
        <dbReference type="ChEBI" id="CHEBI:58115"/>
    </ligand>
</feature>
<dbReference type="GO" id="GO:0003972">
    <property type="term" value="F:RNA ligase (ATP) activity"/>
    <property type="evidence" value="ECO:0007669"/>
    <property type="project" value="TreeGrafter"/>
</dbReference>
<organism evidence="12 13">
    <name type="scientific">Clostridium drakei</name>
    <dbReference type="NCBI Taxonomy" id="332101"/>
    <lineage>
        <taxon>Bacteria</taxon>
        <taxon>Bacillati</taxon>
        <taxon>Bacillota</taxon>
        <taxon>Clostridia</taxon>
        <taxon>Eubacteriales</taxon>
        <taxon>Clostridiaceae</taxon>
        <taxon>Clostridium</taxon>
    </lineage>
</organism>
<evidence type="ECO:0000256" key="1">
    <source>
        <dbReference type="ARBA" id="ARBA00012726"/>
    </source>
</evidence>
<evidence type="ECO:0000256" key="2">
    <source>
        <dbReference type="ARBA" id="ARBA00022598"/>
    </source>
</evidence>